<keyword evidence="3" id="KW-1185">Reference proteome</keyword>
<dbReference type="Proteomes" id="UP001595075">
    <property type="component" value="Unassembled WGS sequence"/>
</dbReference>
<evidence type="ECO:0000313" key="3">
    <source>
        <dbReference type="Proteomes" id="UP001595075"/>
    </source>
</evidence>
<organism evidence="2 3">
    <name type="scientific">Oculimacula yallundae</name>
    <dbReference type="NCBI Taxonomy" id="86028"/>
    <lineage>
        <taxon>Eukaryota</taxon>
        <taxon>Fungi</taxon>
        <taxon>Dikarya</taxon>
        <taxon>Ascomycota</taxon>
        <taxon>Pezizomycotina</taxon>
        <taxon>Leotiomycetes</taxon>
        <taxon>Helotiales</taxon>
        <taxon>Ploettnerulaceae</taxon>
        <taxon>Oculimacula</taxon>
    </lineage>
</organism>
<dbReference type="EMBL" id="JAZHXI010000022">
    <property type="protein sequence ID" value="KAL2060501.1"/>
    <property type="molecule type" value="Genomic_DNA"/>
</dbReference>
<dbReference type="Gene3D" id="3.40.50.720">
    <property type="entry name" value="NAD(P)-binding Rossmann-like Domain"/>
    <property type="match status" value="1"/>
</dbReference>
<dbReference type="InterPro" id="IPR001509">
    <property type="entry name" value="Epimerase_deHydtase"/>
</dbReference>
<comment type="caution">
    <text evidence="2">The sequence shown here is derived from an EMBL/GenBank/DDBJ whole genome shotgun (WGS) entry which is preliminary data.</text>
</comment>
<dbReference type="Pfam" id="PF01370">
    <property type="entry name" value="Epimerase"/>
    <property type="match status" value="1"/>
</dbReference>
<dbReference type="SUPFAM" id="SSF51735">
    <property type="entry name" value="NAD(P)-binding Rossmann-fold domains"/>
    <property type="match status" value="1"/>
</dbReference>
<feature type="domain" description="NAD-dependent epimerase/dehydratase" evidence="1">
    <location>
        <begin position="171"/>
        <end position="250"/>
    </location>
</feature>
<proteinExistence type="predicted"/>
<sequence length="370" mass="40419">MVQGAHLDSSTMACRIFLIGTTGYIGGTTLQTLFAFAAASGTPFTISALVSDTRAAHKLISTFPSAIPVIGTLSSSEILFDAAASADIVLYIARNTCAGWNALFQGLAAGSRKDKGTIMYCSAQIRLIDNKRLRPGQCTGRVFSDLDDYQEMMDVPLDRWHADRERVFVQTGADLGVKTVILMPGLCIGTGQGFGRTTSMYHHYVAHVLKRGSAFTINGSENGIAWCSVRDVADAITFLVNKVWSGSHPQVEFGARGYYMITTSNASFLEYSTLVAENLVSLDALSDATLESLDVSVPRSWDPPEPVFWTLWSCDCQTKGDRMKALGWEPKERNWDALVAETTKFALEGHRQGIWVGMPMEKPFKPDQTG</sequence>
<evidence type="ECO:0000313" key="2">
    <source>
        <dbReference type="EMBL" id="KAL2060501.1"/>
    </source>
</evidence>
<dbReference type="PANTHER" id="PTHR48079:SF6">
    <property type="entry name" value="NAD(P)-BINDING DOMAIN-CONTAINING PROTEIN-RELATED"/>
    <property type="match status" value="1"/>
</dbReference>
<dbReference type="InterPro" id="IPR036291">
    <property type="entry name" value="NAD(P)-bd_dom_sf"/>
</dbReference>
<dbReference type="InterPro" id="IPR051783">
    <property type="entry name" value="NAD(P)-dependent_oxidoreduct"/>
</dbReference>
<dbReference type="PANTHER" id="PTHR48079">
    <property type="entry name" value="PROTEIN YEEZ"/>
    <property type="match status" value="1"/>
</dbReference>
<name>A0ABR4BTG1_9HELO</name>
<gene>
    <name evidence="2" type="ORF">VTL71DRAFT_9532</name>
</gene>
<accession>A0ABR4BTG1</accession>
<evidence type="ECO:0000259" key="1">
    <source>
        <dbReference type="Pfam" id="PF01370"/>
    </source>
</evidence>
<reference evidence="2 3" key="1">
    <citation type="journal article" date="2024" name="Commun. Biol.">
        <title>Comparative genomic analysis of thermophilic fungi reveals convergent evolutionary adaptations and gene losses.</title>
        <authorList>
            <person name="Steindorff A.S."/>
            <person name="Aguilar-Pontes M.V."/>
            <person name="Robinson A.J."/>
            <person name="Andreopoulos B."/>
            <person name="LaButti K."/>
            <person name="Kuo A."/>
            <person name="Mondo S."/>
            <person name="Riley R."/>
            <person name="Otillar R."/>
            <person name="Haridas S."/>
            <person name="Lipzen A."/>
            <person name="Grimwood J."/>
            <person name="Schmutz J."/>
            <person name="Clum A."/>
            <person name="Reid I.D."/>
            <person name="Moisan M.C."/>
            <person name="Butler G."/>
            <person name="Nguyen T.T.M."/>
            <person name="Dewar K."/>
            <person name="Conant G."/>
            <person name="Drula E."/>
            <person name="Henrissat B."/>
            <person name="Hansel C."/>
            <person name="Singer S."/>
            <person name="Hutchinson M.I."/>
            <person name="de Vries R.P."/>
            <person name="Natvig D.O."/>
            <person name="Powell A.J."/>
            <person name="Tsang A."/>
            <person name="Grigoriev I.V."/>
        </authorList>
    </citation>
    <scope>NUCLEOTIDE SEQUENCE [LARGE SCALE GENOMIC DNA]</scope>
    <source>
        <strain evidence="2 3">CBS 494.80</strain>
    </source>
</reference>
<protein>
    <recommendedName>
        <fullName evidence="1">NAD-dependent epimerase/dehydratase domain-containing protein</fullName>
    </recommendedName>
</protein>